<organism evidence="5 6">
    <name type="scientific">Oryzias melastigma</name>
    <name type="common">Marine medaka</name>
    <dbReference type="NCBI Taxonomy" id="30732"/>
    <lineage>
        <taxon>Eukaryota</taxon>
        <taxon>Metazoa</taxon>
        <taxon>Chordata</taxon>
        <taxon>Craniata</taxon>
        <taxon>Vertebrata</taxon>
        <taxon>Euteleostomi</taxon>
        <taxon>Actinopterygii</taxon>
        <taxon>Neopterygii</taxon>
        <taxon>Teleostei</taxon>
        <taxon>Neoteleostei</taxon>
        <taxon>Acanthomorphata</taxon>
        <taxon>Ovalentaria</taxon>
        <taxon>Atherinomorphae</taxon>
        <taxon>Beloniformes</taxon>
        <taxon>Adrianichthyidae</taxon>
        <taxon>Oryziinae</taxon>
        <taxon>Oryzias</taxon>
    </lineage>
</organism>
<keyword evidence="2" id="KW-1015">Disulfide bond</keyword>
<reference evidence="5" key="1">
    <citation type="submission" date="2025-08" db="UniProtKB">
        <authorList>
            <consortium name="Ensembl"/>
        </authorList>
    </citation>
    <scope>IDENTIFICATION</scope>
</reference>
<sequence>MEAVYGNVKSKNPVCQLPVSNPPASIKFNRRCYLSVIIFMVMLSVLLLAGLIVFSLFYVDSVRNLSEISDSKNNVTEHLNAVIERLNSSLIKTTKKLMDFKQGETGCPAEWIRFGSSCYFFSRDSKSWDEARNFCRAREADLVVINSKNEKTFVSAFRDTPVWIGLTDGAVEGTWKWVDGSSLTLPFWGEDQPDNGGGISSYGEEDCAEIRYGFPGSWNDVSCKNSMKWICEK</sequence>
<evidence type="ECO:0000256" key="1">
    <source>
        <dbReference type="ARBA" id="ARBA00022734"/>
    </source>
</evidence>
<dbReference type="SUPFAM" id="SSF56436">
    <property type="entry name" value="C-type lectin-like"/>
    <property type="match status" value="1"/>
</dbReference>
<feature type="domain" description="C-type lectin" evidence="4">
    <location>
        <begin position="114"/>
        <end position="232"/>
    </location>
</feature>
<dbReference type="Ensembl" id="ENSOMET00000021789.1">
    <property type="protein sequence ID" value="ENSOMEP00000014010.1"/>
    <property type="gene ID" value="ENSOMEG00000015488.1"/>
</dbReference>
<dbReference type="GeneTree" id="ENSGT01030000234575"/>
<dbReference type="PANTHER" id="PTHR22803">
    <property type="entry name" value="MANNOSE, PHOSPHOLIPASE, LECTIN RECEPTOR RELATED"/>
    <property type="match status" value="1"/>
</dbReference>
<keyword evidence="3" id="KW-0472">Membrane</keyword>
<accession>A0A3B3C874</accession>
<keyword evidence="1" id="KW-0430">Lectin</keyword>
<evidence type="ECO:0000259" key="4">
    <source>
        <dbReference type="PROSITE" id="PS50041"/>
    </source>
</evidence>
<name>A0A3B3C874_ORYME</name>
<dbReference type="GO" id="GO:0030246">
    <property type="term" value="F:carbohydrate binding"/>
    <property type="evidence" value="ECO:0007669"/>
    <property type="project" value="UniProtKB-KW"/>
</dbReference>
<dbReference type="InterPro" id="IPR018378">
    <property type="entry name" value="C-type_lectin_CS"/>
</dbReference>
<keyword evidence="3" id="KW-0812">Transmembrane</keyword>
<dbReference type="InterPro" id="IPR016187">
    <property type="entry name" value="CTDL_fold"/>
</dbReference>
<evidence type="ECO:0000256" key="2">
    <source>
        <dbReference type="ARBA" id="ARBA00023157"/>
    </source>
</evidence>
<dbReference type="SMART" id="SM00034">
    <property type="entry name" value="CLECT"/>
    <property type="match status" value="1"/>
</dbReference>
<dbReference type="CDD" id="cd03590">
    <property type="entry name" value="CLECT_DC-SIGN_like"/>
    <property type="match status" value="1"/>
</dbReference>
<dbReference type="PROSITE" id="PS00615">
    <property type="entry name" value="C_TYPE_LECTIN_1"/>
    <property type="match status" value="1"/>
</dbReference>
<evidence type="ECO:0000256" key="3">
    <source>
        <dbReference type="SAM" id="Phobius"/>
    </source>
</evidence>
<proteinExistence type="predicted"/>
<dbReference type="AlphaFoldDB" id="A0A3B3C874"/>
<evidence type="ECO:0000313" key="6">
    <source>
        <dbReference type="Proteomes" id="UP000261560"/>
    </source>
</evidence>
<dbReference type="PROSITE" id="PS50041">
    <property type="entry name" value="C_TYPE_LECTIN_2"/>
    <property type="match status" value="1"/>
</dbReference>
<reference evidence="5" key="2">
    <citation type="submission" date="2025-09" db="UniProtKB">
        <authorList>
            <consortium name="Ensembl"/>
        </authorList>
    </citation>
    <scope>IDENTIFICATION</scope>
</reference>
<feature type="transmembrane region" description="Helical" evidence="3">
    <location>
        <begin position="32"/>
        <end position="59"/>
    </location>
</feature>
<dbReference type="InterPro" id="IPR050111">
    <property type="entry name" value="C-type_lectin/snaclec_domain"/>
</dbReference>
<dbReference type="Gene3D" id="3.10.100.10">
    <property type="entry name" value="Mannose-Binding Protein A, subunit A"/>
    <property type="match status" value="1"/>
</dbReference>
<dbReference type="STRING" id="30732.ENSOMEP00000014010"/>
<dbReference type="PaxDb" id="30732-ENSOMEP00000014010"/>
<dbReference type="InterPro" id="IPR016186">
    <property type="entry name" value="C-type_lectin-like/link_sf"/>
</dbReference>
<dbReference type="InterPro" id="IPR001304">
    <property type="entry name" value="C-type_lectin-like"/>
</dbReference>
<keyword evidence="6" id="KW-1185">Reference proteome</keyword>
<dbReference type="Pfam" id="PF00059">
    <property type="entry name" value="Lectin_C"/>
    <property type="match status" value="1"/>
</dbReference>
<keyword evidence="3" id="KW-1133">Transmembrane helix</keyword>
<protein>
    <submittedName>
        <fullName evidence="5">C-type lectin domain family 17, member A-like</fullName>
    </submittedName>
</protein>
<evidence type="ECO:0000313" key="5">
    <source>
        <dbReference type="Ensembl" id="ENSOMEP00000014010.1"/>
    </source>
</evidence>
<dbReference type="Proteomes" id="UP000261560">
    <property type="component" value="Unplaced"/>
</dbReference>
<dbReference type="InterPro" id="IPR033989">
    <property type="entry name" value="CD209-like_CTLD"/>
</dbReference>